<dbReference type="EC" id="1.1.1.290" evidence="7"/>
<dbReference type="InterPro" id="IPR006139">
    <property type="entry name" value="D-isomer_2_OHA_DH_cat_dom"/>
</dbReference>
<sequence>MNIVFLDRATLPGRPFRFDFPHQYAEYPLSNPQEAVERAKEADIIITNKVLLDDAFFAQTPKLKMVALAATGYNNVDMAAAAKHNITVCNVRGYGNDSVAEHAFMLMLALIRQLPAYMRDVAAGIWQQSPMFCHHGAPIRDLSGKTLAIWGRGNIGSRLAQMAQAFGVRVIWGEHKHAAAVREGYTAFDEALAQADIVSLHCPLNEQTRNMIGEAELQRMKPRAVLINVGRGGLVDEHAVMAALKYGQLGGAGFDVLTAEPPREGNPLLARLPNLIVTPHTAWASEEALNTMTRMIEDNIRAFVSGAPINVIAA</sequence>
<dbReference type="STRING" id="888741.HMPREF9098_1760"/>
<accession>F0F0X5</accession>
<dbReference type="PANTHER" id="PTHR43761:SF1">
    <property type="entry name" value="D-ISOMER SPECIFIC 2-HYDROXYACID DEHYDROGENASE CATALYTIC DOMAIN-CONTAINING PROTEIN-RELATED"/>
    <property type="match status" value="1"/>
</dbReference>
<proteinExistence type="inferred from homology"/>
<organism evidence="7 8">
    <name type="scientific">Kingella denitrificans ATCC 33394</name>
    <dbReference type="NCBI Taxonomy" id="888741"/>
    <lineage>
        <taxon>Bacteria</taxon>
        <taxon>Pseudomonadati</taxon>
        <taxon>Pseudomonadota</taxon>
        <taxon>Betaproteobacteria</taxon>
        <taxon>Neisseriales</taxon>
        <taxon>Neisseriaceae</taxon>
        <taxon>Kingella</taxon>
    </lineage>
</organism>
<reference evidence="7 8" key="1">
    <citation type="submission" date="2011-01" db="EMBL/GenBank/DDBJ databases">
        <authorList>
            <person name="Muzny D."/>
            <person name="Qin X."/>
            <person name="Deng J."/>
            <person name="Jiang H."/>
            <person name="Liu Y."/>
            <person name="Qu J."/>
            <person name="Song X.-Z."/>
            <person name="Zhang L."/>
            <person name="Thornton R."/>
            <person name="Coyle M."/>
            <person name="Francisco L."/>
            <person name="Jackson L."/>
            <person name="Javaid M."/>
            <person name="Korchina V."/>
            <person name="Kovar C."/>
            <person name="Mata R."/>
            <person name="Mathew T."/>
            <person name="Ngo R."/>
            <person name="Nguyen L."/>
            <person name="Nguyen N."/>
            <person name="Okwuonu G."/>
            <person name="Ongeri F."/>
            <person name="Pham C."/>
            <person name="Simmons D."/>
            <person name="Wilczek-Boney K."/>
            <person name="Hale W."/>
            <person name="Jakkamsetti A."/>
            <person name="Pham P."/>
            <person name="Ruth R."/>
            <person name="San Lucas F."/>
            <person name="Warren J."/>
            <person name="Zhang J."/>
            <person name="Zhao Z."/>
            <person name="Zhou C."/>
            <person name="Zhu D."/>
            <person name="Lee S."/>
            <person name="Bess C."/>
            <person name="Blankenburg K."/>
            <person name="Forbes L."/>
            <person name="Fu Q."/>
            <person name="Gubbala S."/>
            <person name="Hirani K."/>
            <person name="Jayaseelan J.C."/>
            <person name="Lara F."/>
            <person name="Munidasa M."/>
            <person name="Palculict T."/>
            <person name="Patil S."/>
            <person name="Pu L.-L."/>
            <person name="Saada N."/>
            <person name="Tang L."/>
            <person name="Weissenberger G."/>
            <person name="Zhu Y."/>
            <person name="Hemphill L."/>
            <person name="Shang Y."/>
            <person name="Youmans B."/>
            <person name="Ayvaz T."/>
            <person name="Ross M."/>
            <person name="Santibanez J."/>
            <person name="Aqrawi P."/>
            <person name="Gross S."/>
            <person name="Joshi V."/>
            <person name="Fowler G."/>
            <person name="Nazareth L."/>
            <person name="Reid J."/>
            <person name="Worley K."/>
            <person name="Petrosino J."/>
            <person name="Highlander S."/>
            <person name="Gibbs R."/>
        </authorList>
    </citation>
    <scope>NUCLEOTIDE SEQUENCE [LARGE SCALE GENOMIC DNA]</scope>
    <source>
        <strain evidence="7 8">ATCC 33394</strain>
    </source>
</reference>
<dbReference type="InterPro" id="IPR006140">
    <property type="entry name" value="D-isomer_DH_NAD-bd"/>
</dbReference>
<keyword evidence="3" id="KW-0520">NAD</keyword>
<evidence type="ECO:0000313" key="8">
    <source>
        <dbReference type="Proteomes" id="UP000004088"/>
    </source>
</evidence>
<dbReference type="Gene3D" id="3.40.50.720">
    <property type="entry name" value="NAD(P)-binding Rossmann-like Domain"/>
    <property type="match status" value="2"/>
</dbReference>
<dbReference type="GO" id="GO:0033711">
    <property type="term" value="F:4-phosphoerythronate dehydrogenase activity"/>
    <property type="evidence" value="ECO:0007669"/>
    <property type="project" value="UniProtKB-EC"/>
</dbReference>
<evidence type="ECO:0000259" key="5">
    <source>
        <dbReference type="Pfam" id="PF00389"/>
    </source>
</evidence>
<comment type="caution">
    <text evidence="7">The sequence shown here is derived from an EMBL/GenBank/DDBJ whole genome shotgun (WGS) entry which is preliminary data.</text>
</comment>
<dbReference type="HOGENOM" id="CLU_019796_1_3_4"/>
<evidence type="ECO:0000256" key="4">
    <source>
        <dbReference type="RuleBase" id="RU003719"/>
    </source>
</evidence>
<dbReference type="InterPro" id="IPR050418">
    <property type="entry name" value="D-iso_2-hydroxyacid_DH_PdxB"/>
</dbReference>
<protein>
    <submittedName>
        <fullName evidence="7">4-phosphoerythronate dehydrogenase</fullName>
        <ecNumber evidence="7">1.1.1.290</ecNumber>
    </submittedName>
</protein>
<comment type="similarity">
    <text evidence="1 4">Belongs to the D-isomer specific 2-hydroxyacid dehydrogenase family.</text>
</comment>
<feature type="domain" description="D-isomer specific 2-hydroxyacid dehydrogenase catalytic" evidence="5">
    <location>
        <begin position="32"/>
        <end position="310"/>
    </location>
</feature>
<dbReference type="PROSITE" id="PS00670">
    <property type="entry name" value="D_2_HYDROXYACID_DH_2"/>
    <property type="match status" value="1"/>
</dbReference>
<dbReference type="EMBL" id="AEWV01000031">
    <property type="protein sequence ID" value="EGC16817.1"/>
    <property type="molecule type" value="Genomic_DNA"/>
</dbReference>
<dbReference type="AlphaFoldDB" id="F0F0X5"/>
<dbReference type="Pfam" id="PF00389">
    <property type="entry name" value="2-Hacid_dh"/>
    <property type="match status" value="1"/>
</dbReference>
<evidence type="ECO:0000256" key="3">
    <source>
        <dbReference type="ARBA" id="ARBA00023027"/>
    </source>
</evidence>
<evidence type="ECO:0000256" key="1">
    <source>
        <dbReference type="ARBA" id="ARBA00005854"/>
    </source>
</evidence>
<dbReference type="CDD" id="cd12162">
    <property type="entry name" value="2-Hacid_dh_4"/>
    <property type="match status" value="1"/>
</dbReference>
<evidence type="ECO:0000313" key="7">
    <source>
        <dbReference type="EMBL" id="EGC16817.1"/>
    </source>
</evidence>
<evidence type="ECO:0000256" key="2">
    <source>
        <dbReference type="ARBA" id="ARBA00023002"/>
    </source>
</evidence>
<dbReference type="InterPro" id="IPR036291">
    <property type="entry name" value="NAD(P)-bd_dom_sf"/>
</dbReference>
<dbReference type="GO" id="GO:0051287">
    <property type="term" value="F:NAD binding"/>
    <property type="evidence" value="ECO:0007669"/>
    <property type="project" value="InterPro"/>
</dbReference>
<dbReference type="SUPFAM" id="SSF51735">
    <property type="entry name" value="NAD(P)-binding Rossmann-fold domains"/>
    <property type="match status" value="1"/>
</dbReference>
<dbReference type="Proteomes" id="UP000004088">
    <property type="component" value="Unassembled WGS sequence"/>
</dbReference>
<dbReference type="Pfam" id="PF02826">
    <property type="entry name" value="2-Hacid_dh_C"/>
    <property type="match status" value="1"/>
</dbReference>
<evidence type="ECO:0000259" key="6">
    <source>
        <dbReference type="Pfam" id="PF02826"/>
    </source>
</evidence>
<name>F0F0X5_9NEIS</name>
<dbReference type="RefSeq" id="WP_003783643.1">
    <property type="nucleotide sequence ID" value="NZ_GL870929.1"/>
</dbReference>
<gene>
    <name evidence="7" type="primary">pdxB</name>
    <name evidence="7" type="ORF">HMPREF9098_1760</name>
</gene>
<dbReference type="SUPFAM" id="SSF52283">
    <property type="entry name" value="Formate/glycerate dehydrogenase catalytic domain-like"/>
    <property type="match status" value="1"/>
</dbReference>
<dbReference type="PANTHER" id="PTHR43761">
    <property type="entry name" value="D-ISOMER SPECIFIC 2-HYDROXYACID DEHYDROGENASE FAMILY PROTEIN (AFU_ORTHOLOGUE AFUA_1G13630)"/>
    <property type="match status" value="1"/>
</dbReference>
<feature type="domain" description="D-isomer specific 2-hydroxyacid dehydrogenase NAD-binding" evidence="6">
    <location>
        <begin position="104"/>
        <end position="282"/>
    </location>
</feature>
<dbReference type="InterPro" id="IPR029753">
    <property type="entry name" value="D-isomer_DH_CS"/>
</dbReference>
<keyword evidence="2 4" id="KW-0560">Oxidoreductase</keyword>
<keyword evidence="8" id="KW-1185">Reference proteome</keyword>